<dbReference type="InterPro" id="IPR003374">
    <property type="entry name" value="ApbE-like_sf"/>
</dbReference>
<evidence type="ECO:0000256" key="9">
    <source>
        <dbReference type="ARBA" id="ARBA00022842"/>
    </source>
</evidence>
<keyword evidence="14" id="KW-1185">Reference proteome</keyword>
<name>A0ABV4AXE8_9GAMM</name>
<evidence type="ECO:0000313" key="13">
    <source>
        <dbReference type="EMBL" id="MEY2184283.1"/>
    </source>
</evidence>
<dbReference type="PIRSF" id="PIRSF006268">
    <property type="entry name" value="ApbE"/>
    <property type="match status" value="1"/>
</dbReference>
<evidence type="ECO:0000256" key="4">
    <source>
        <dbReference type="ARBA" id="ARBA00016337"/>
    </source>
</evidence>
<dbReference type="EMBL" id="JBGBPY010000001">
    <property type="protein sequence ID" value="MEY2184283.1"/>
    <property type="molecule type" value="Genomic_DNA"/>
</dbReference>
<comment type="cofactor">
    <cofactor evidence="1">
        <name>Mg(2+)</name>
        <dbReference type="ChEBI" id="CHEBI:18420"/>
    </cofactor>
</comment>
<protein>
    <recommendedName>
        <fullName evidence="4 12">FAD:protein FMN transferase</fullName>
        <ecNumber evidence="3 12">2.7.1.180</ecNumber>
    </recommendedName>
    <alternativeName>
        <fullName evidence="10 12">Flavin transferase</fullName>
    </alternativeName>
</protein>
<comment type="catalytic activity">
    <reaction evidence="11 12">
        <text>L-threonyl-[protein] + FAD = FMN-L-threonyl-[protein] + AMP + H(+)</text>
        <dbReference type="Rhea" id="RHEA:36847"/>
        <dbReference type="Rhea" id="RHEA-COMP:11060"/>
        <dbReference type="Rhea" id="RHEA-COMP:11061"/>
        <dbReference type="ChEBI" id="CHEBI:15378"/>
        <dbReference type="ChEBI" id="CHEBI:30013"/>
        <dbReference type="ChEBI" id="CHEBI:57692"/>
        <dbReference type="ChEBI" id="CHEBI:74257"/>
        <dbReference type="ChEBI" id="CHEBI:456215"/>
        <dbReference type="EC" id="2.7.1.180"/>
    </reaction>
</comment>
<dbReference type="Pfam" id="PF02424">
    <property type="entry name" value="ApbE"/>
    <property type="match status" value="1"/>
</dbReference>
<keyword evidence="8 12" id="KW-0274">FAD</keyword>
<dbReference type="InterPro" id="IPR024932">
    <property type="entry name" value="ApbE"/>
</dbReference>
<gene>
    <name evidence="13" type="ORF">AB7878_17870</name>
</gene>
<keyword evidence="6 12" id="KW-0808">Transferase</keyword>
<evidence type="ECO:0000256" key="8">
    <source>
        <dbReference type="ARBA" id="ARBA00022827"/>
    </source>
</evidence>
<keyword evidence="7 12" id="KW-0479">Metal-binding</keyword>
<reference evidence="13 14" key="1">
    <citation type="submission" date="2024-07" db="EMBL/GenBank/DDBJ databases">
        <title>Molecular mechanisms and environmental adaptations of flagellar loss and biofilm growth of Rhodanobacter under environmental stress.</title>
        <authorList>
            <person name="Chen M."/>
        </authorList>
    </citation>
    <scope>NUCLEOTIDE SEQUENCE [LARGE SCALE GENOMIC DNA]</scope>
    <source>
        <strain evidence="13 14">RS22</strain>
    </source>
</reference>
<dbReference type="EC" id="2.7.1.180" evidence="3 12"/>
<sequence length="355" mass="38522">MQRSFDPGDLRSPERRRWLQRTGRLALAGGLLAGGGWTLARLKANLWQVRRERTLMGTSVSVACLADDREAAGLAIEAAFARMAMAVAELTRFDPASPLARLNRDGQLHVVPHHLHAVLREAMALSQRTQGAFDASVLPVLRYFETLRGISRLDGRVDARIGQRERLVDYRAIQMDALGVRLGKPGMAVTLDGIAKGYVVDQGVAALKAHGIEYGLVDAGGDVHAFSGSDPNRHWNVGIVDPRDTGRVAAVVQVRNAALSTSGNYRIFFSADRRLFHIVDPRSGFSPQAYASVTMMAVRSVLADGMSTAAFSLALPQVAEQAAAQDLQWLAISRDGARRWRSRALPLIAGEAQVA</sequence>
<keyword evidence="9 12" id="KW-0460">Magnesium</keyword>
<organism evidence="13 14">
    <name type="scientific">Rhodanobacter humi</name>
    <dbReference type="NCBI Taxonomy" id="1888173"/>
    <lineage>
        <taxon>Bacteria</taxon>
        <taxon>Pseudomonadati</taxon>
        <taxon>Pseudomonadota</taxon>
        <taxon>Gammaproteobacteria</taxon>
        <taxon>Lysobacterales</taxon>
        <taxon>Rhodanobacteraceae</taxon>
        <taxon>Rhodanobacter</taxon>
    </lineage>
</organism>
<keyword evidence="5 12" id="KW-0285">Flavoprotein</keyword>
<dbReference type="Gene3D" id="3.10.520.10">
    <property type="entry name" value="ApbE-like domains"/>
    <property type="match status" value="1"/>
</dbReference>
<evidence type="ECO:0000313" key="14">
    <source>
        <dbReference type="Proteomes" id="UP001562159"/>
    </source>
</evidence>
<evidence type="ECO:0000256" key="5">
    <source>
        <dbReference type="ARBA" id="ARBA00022630"/>
    </source>
</evidence>
<evidence type="ECO:0000256" key="12">
    <source>
        <dbReference type="PIRNR" id="PIRNR006268"/>
    </source>
</evidence>
<accession>A0ABV4AXE8</accession>
<comment type="similarity">
    <text evidence="2 12">Belongs to the ApbE family.</text>
</comment>
<proteinExistence type="inferred from homology"/>
<evidence type="ECO:0000256" key="7">
    <source>
        <dbReference type="ARBA" id="ARBA00022723"/>
    </source>
</evidence>
<evidence type="ECO:0000256" key="3">
    <source>
        <dbReference type="ARBA" id="ARBA00011955"/>
    </source>
</evidence>
<comment type="caution">
    <text evidence="13">The sequence shown here is derived from an EMBL/GenBank/DDBJ whole genome shotgun (WGS) entry which is preliminary data.</text>
</comment>
<dbReference type="PANTHER" id="PTHR30040">
    <property type="entry name" value="THIAMINE BIOSYNTHESIS LIPOPROTEIN APBE"/>
    <property type="match status" value="1"/>
</dbReference>
<evidence type="ECO:0000256" key="10">
    <source>
        <dbReference type="ARBA" id="ARBA00031306"/>
    </source>
</evidence>
<evidence type="ECO:0000256" key="2">
    <source>
        <dbReference type="ARBA" id="ARBA00008282"/>
    </source>
</evidence>
<dbReference type="SUPFAM" id="SSF143631">
    <property type="entry name" value="ApbE-like"/>
    <property type="match status" value="1"/>
</dbReference>
<dbReference type="PANTHER" id="PTHR30040:SF2">
    <property type="entry name" value="FAD:PROTEIN FMN TRANSFERASE"/>
    <property type="match status" value="1"/>
</dbReference>
<dbReference type="Proteomes" id="UP001562159">
    <property type="component" value="Unassembled WGS sequence"/>
</dbReference>
<evidence type="ECO:0000256" key="1">
    <source>
        <dbReference type="ARBA" id="ARBA00001946"/>
    </source>
</evidence>
<dbReference type="GO" id="GO:0016740">
    <property type="term" value="F:transferase activity"/>
    <property type="evidence" value="ECO:0007669"/>
    <property type="project" value="UniProtKB-KW"/>
</dbReference>
<evidence type="ECO:0000256" key="6">
    <source>
        <dbReference type="ARBA" id="ARBA00022679"/>
    </source>
</evidence>
<evidence type="ECO:0000256" key="11">
    <source>
        <dbReference type="ARBA" id="ARBA00048540"/>
    </source>
</evidence>